<name>A0ABR4NH68_9FUNG</name>
<evidence type="ECO:0000313" key="13">
    <source>
        <dbReference type="EMBL" id="KAL2918851.1"/>
    </source>
</evidence>
<dbReference type="Proteomes" id="UP001527925">
    <property type="component" value="Unassembled WGS sequence"/>
</dbReference>
<dbReference type="Pfam" id="PF06747">
    <property type="entry name" value="CHCH"/>
    <property type="match status" value="1"/>
</dbReference>
<proteinExistence type="predicted"/>
<evidence type="ECO:0000256" key="4">
    <source>
        <dbReference type="ARBA" id="ARBA00022927"/>
    </source>
</evidence>
<keyword evidence="8" id="KW-1015">Disulfide bond</keyword>
<dbReference type="PANTHER" id="PTHR21622">
    <property type="entry name" value="COILED-COIL-HELIX-COILED-COIL-HELIX DOMAIN CONTAINING 4"/>
    <property type="match status" value="1"/>
</dbReference>
<evidence type="ECO:0000256" key="8">
    <source>
        <dbReference type="ARBA" id="ARBA00023157"/>
    </source>
</evidence>
<gene>
    <name evidence="13" type="primary">MIA40</name>
    <name evidence="13" type="ORF">HK105_201685</name>
</gene>
<evidence type="ECO:0000259" key="12">
    <source>
        <dbReference type="Pfam" id="PF06747"/>
    </source>
</evidence>
<evidence type="ECO:0000256" key="2">
    <source>
        <dbReference type="ARBA" id="ARBA00013714"/>
    </source>
</evidence>
<comment type="caution">
    <text evidence="13">The sequence shown here is derived from an EMBL/GenBank/DDBJ whole genome shotgun (WGS) entry which is preliminary data.</text>
</comment>
<feature type="compositionally biased region" description="Acidic residues" evidence="11">
    <location>
        <begin position="110"/>
        <end position="119"/>
    </location>
</feature>
<evidence type="ECO:0000256" key="9">
    <source>
        <dbReference type="ARBA" id="ARBA00023284"/>
    </source>
</evidence>
<protein>
    <recommendedName>
        <fullName evidence="2">Mitochondrial intermembrane space import and assembly protein 40</fullName>
    </recommendedName>
    <alternativeName>
        <fullName evidence="10">Mitochondrial import inner membrane translocase TIM40</fullName>
    </alternativeName>
</protein>
<dbReference type="EMBL" id="JADGIZ020000005">
    <property type="protein sequence ID" value="KAL2918851.1"/>
    <property type="molecule type" value="Genomic_DNA"/>
</dbReference>
<keyword evidence="3" id="KW-0813">Transport</keyword>
<keyword evidence="9" id="KW-0676">Redox-active center</keyword>
<dbReference type="PROSITE" id="PS51808">
    <property type="entry name" value="CHCH"/>
    <property type="match status" value="1"/>
</dbReference>
<evidence type="ECO:0000256" key="6">
    <source>
        <dbReference type="ARBA" id="ARBA00023010"/>
    </source>
</evidence>
<evidence type="ECO:0000256" key="7">
    <source>
        <dbReference type="ARBA" id="ARBA00023128"/>
    </source>
</evidence>
<reference evidence="13 14" key="1">
    <citation type="submission" date="2023-09" db="EMBL/GenBank/DDBJ databases">
        <title>Pangenome analysis of Batrachochytrium dendrobatidis and related Chytrids.</title>
        <authorList>
            <person name="Yacoub M.N."/>
            <person name="Stajich J.E."/>
            <person name="James T.Y."/>
        </authorList>
    </citation>
    <scope>NUCLEOTIDE SEQUENCE [LARGE SCALE GENOMIC DNA]</scope>
    <source>
        <strain evidence="13 14">JEL0888</strain>
    </source>
</reference>
<feature type="region of interest" description="Disordered" evidence="11">
    <location>
        <begin position="107"/>
        <end position="129"/>
    </location>
</feature>
<sequence length="129" mass="14121">MSYARVDEEKDVIFFVTPDQPAAAKTEASAGSAPAAADTAGQAQQAYNEETGEINWDCPCLGPMTQPPCGDVFKEAFSCFVYSKEEPKGMDCVEQFRAMQSCFREHPEIYGDDEDDDDARDGTDAASRK</sequence>
<keyword evidence="5" id="KW-0560">Oxidoreductase</keyword>
<keyword evidence="14" id="KW-1185">Reference proteome</keyword>
<organism evidence="13 14">
    <name type="scientific">Polyrhizophydium stewartii</name>
    <dbReference type="NCBI Taxonomy" id="2732419"/>
    <lineage>
        <taxon>Eukaryota</taxon>
        <taxon>Fungi</taxon>
        <taxon>Fungi incertae sedis</taxon>
        <taxon>Chytridiomycota</taxon>
        <taxon>Chytridiomycota incertae sedis</taxon>
        <taxon>Chytridiomycetes</taxon>
        <taxon>Rhizophydiales</taxon>
        <taxon>Rhizophydiales incertae sedis</taxon>
        <taxon>Polyrhizophydium</taxon>
    </lineage>
</organism>
<dbReference type="PANTHER" id="PTHR21622:SF0">
    <property type="entry name" value="COILED-COIL-HELIX-COILED-COIL-HELIX DOMAIN CONTAINING 4"/>
    <property type="match status" value="1"/>
</dbReference>
<evidence type="ECO:0000256" key="11">
    <source>
        <dbReference type="SAM" id="MobiDB-lite"/>
    </source>
</evidence>
<feature type="compositionally biased region" description="Basic and acidic residues" evidence="11">
    <location>
        <begin position="120"/>
        <end position="129"/>
    </location>
</feature>
<dbReference type="InterPro" id="IPR039289">
    <property type="entry name" value="CHCHD4"/>
</dbReference>
<feature type="region of interest" description="Disordered" evidence="11">
    <location>
        <begin position="23"/>
        <end position="45"/>
    </location>
</feature>
<evidence type="ECO:0000256" key="1">
    <source>
        <dbReference type="ARBA" id="ARBA00004164"/>
    </source>
</evidence>
<dbReference type="Gene3D" id="1.10.287.2900">
    <property type="match status" value="1"/>
</dbReference>
<dbReference type="InterPro" id="IPR010625">
    <property type="entry name" value="CHCH"/>
</dbReference>
<evidence type="ECO:0000313" key="14">
    <source>
        <dbReference type="Proteomes" id="UP001527925"/>
    </source>
</evidence>
<keyword evidence="4" id="KW-0653">Protein transport</keyword>
<evidence type="ECO:0000256" key="10">
    <source>
        <dbReference type="ARBA" id="ARBA00033150"/>
    </source>
</evidence>
<evidence type="ECO:0000256" key="5">
    <source>
        <dbReference type="ARBA" id="ARBA00023002"/>
    </source>
</evidence>
<feature type="domain" description="CHCH" evidence="12">
    <location>
        <begin position="69"/>
        <end position="104"/>
    </location>
</feature>
<comment type="subcellular location">
    <subcellularLocation>
        <location evidence="1">Mitochondrion inner membrane</location>
        <topology evidence="1">Single-pass type II membrane protein</topology>
        <orientation evidence="1">Intermembrane side</orientation>
    </subcellularLocation>
</comment>
<evidence type="ECO:0000256" key="3">
    <source>
        <dbReference type="ARBA" id="ARBA00022448"/>
    </source>
</evidence>
<keyword evidence="7" id="KW-0496">Mitochondrion</keyword>
<keyword evidence="6" id="KW-0811">Translocation</keyword>
<accession>A0ABR4NH68</accession>